<comment type="caution">
    <text evidence="2">The sequence shown here is derived from an EMBL/GenBank/DDBJ whole genome shotgun (WGS) entry which is preliminary data.</text>
</comment>
<evidence type="ECO:0000313" key="3">
    <source>
        <dbReference type="Proteomes" id="UP001557470"/>
    </source>
</evidence>
<reference evidence="2 3" key="1">
    <citation type="submission" date="2024-06" db="EMBL/GenBank/DDBJ databases">
        <authorList>
            <person name="Pan Q."/>
            <person name="Wen M."/>
            <person name="Jouanno E."/>
            <person name="Zahm M."/>
            <person name="Klopp C."/>
            <person name="Cabau C."/>
            <person name="Louis A."/>
            <person name="Berthelot C."/>
            <person name="Parey E."/>
            <person name="Roest Crollius H."/>
            <person name="Montfort J."/>
            <person name="Robinson-Rechavi M."/>
            <person name="Bouchez O."/>
            <person name="Lampietro C."/>
            <person name="Lopez Roques C."/>
            <person name="Donnadieu C."/>
            <person name="Postlethwait J."/>
            <person name="Bobe J."/>
            <person name="Verreycken H."/>
            <person name="Guiguen Y."/>
        </authorList>
    </citation>
    <scope>NUCLEOTIDE SEQUENCE [LARGE SCALE GENOMIC DNA]</scope>
    <source>
        <strain evidence="2">Up_M1</strain>
        <tissue evidence="2">Testis</tissue>
    </source>
</reference>
<accession>A0ABD0WVR7</accession>
<feature type="region of interest" description="Disordered" evidence="1">
    <location>
        <begin position="188"/>
        <end position="215"/>
    </location>
</feature>
<dbReference type="PANTHER" id="PTHR34488:SF1">
    <property type="entry name" value="SI:CH211-245H14.1-RELATED"/>
    <property type="match status" value="1"/>
</dbReference>
<dbReference type="EMBL" id="JAGEUA010000004">
    <property type="protein sequence ID" value="KAL0984371.1"/>
    <property type="molecule type" value="Genomic_DNA"/>
</dbReference>
<evidence type="ECO:0000256" key="1">
    <source>
        <dbReference type="SAM" id="MobiDB-lite"/>
    </source>
</evidence>
<name>A0ABD0WVR7_UMBPY</name>
<dbReference type="AlphaFoldDB" id="A0ABD0WVR7"/>
<feature type="compositionally biased region" description="Polar residues" evidence="1">
    <location>
        <begin position="206"/>
        <end position="215"/>
    </location>
</feature>
<sequence length="215" mass="24095">MQHNKRSQLENLSFWWCCIILQTQTPLFLTAAEYHDLVKINSDTNAGKWKKKKAFVTVTGNCLGLNESFIKRLTVNGRLTEVKRPEDSDVIIAFCPIVSRAGTDIDAAQQKIPAGKPVILVVLHHTLNSDSVVPDSSRVVTRKDVILTVDCLFHDGVLLDCPHNKKAIRTIRKRLKKKLKLLETCQSLPSHHSGKNPSDTKADSPISRSQLCCFQ</sequence>
<keyword evidence="3" id="KW-1185">Reference proteome</keyword>
<organism evidence="2 3">
    <name type="scientific">Umbra pygmaea</name>
    <name type="common">Eastern mudminnow</name>
    <dbReference type="NCBI Taxonomy" id="75934"/>
    <lineage>
        <taxon>Eukaryota</taxon>
        <taxon>Metazoa</taxon>
        <taxon>Chordata</taxon>
        <taxon>Craniata</taxon>
        <taxon>Vertebrata</taxon>
        <taxon>Euteleostomi</taxon>
        <taxon>Actinopterygii</taxon>
        <taxon>Neopterygii</taxon>
        <taxon>Teleostei</taxon>
        <taxon>Protacanthopterygii</taxon>
        <taxon>Esociformes</taxon>
        <taxon>Umbridae</taxon>
        <taxon>Umbra</taxon>
    </lineage>
</organism>
<proteinExistence type="predicted"/>
<dbReference type="PANTHER" id="PTHR34488">
    <property type="entry name" value="SI:CH211-245H14.1-RELATED"/>
    <property type="match status" value="1"/>
</dbReference>
<feature type="compositionally biased region" description="Polar residues" evidence="1">
    <location>
        <begin position="188"/>
        <end position="199"/>
    </location>
</feature>
<evidence type="ECO:0000313" key="2">
    <source>
        <dbReference type="EMBL" id="KAL0984371.1"/>
    </source>
</evidence>
<gene>
    <name evidence="2" type="ORF">UPYG_G00140570</name>
</gene>
<protein>
    <submittedName>
        <fullName evidence="2">Uncharacterized protein</fullName>
    </submittedName>
</protein>
<dbReference type="Proteomes" id="UP001557470">
    <property type="component" value="Unassembled WGS sequence"/>
</dbReference>